<accession>A0ABW1ZLZ9</accession>
<dbReference type="RefSeq" id="WP_224610560.1">
    <property type="nucleotide sequence ID" value="NZ_JAIQXV010000015.1"/>
</dbReference>
<reference evidence="2" key="1">
    <citation type="journal article" date="2019" name="Int. J. Syst. Evol. Microbiol.">
        <title>The Global Catalogue of Microorganisms (GCM) 10K type strain sequencing project: providing services to taxonomists for standard genome sequencing and annotation.</title>
        <authorList>
            <consortium name="The Broad Institute Genomics Platform"/>
            <consortium name="The Broad Institute Genome Sequencing Center for Infectious Disease"/>
            <person name="Wu L."/>
            <person name="Ma J."/>
        </authorList>
    </citation>
    <scope>NUCLEOTIDE SEQUENCE [LARGE SCALE GENOMIC DNA]</scope>
    <source>
        <strain evidence="2">CCUG 63830</strain>
    </source>
</reference>
<sequence>MTDSSTDALPDELHNSAQWLRHVFPDGIPEQQYHALLAVLAPEFSDRQLARLIAHLTGRDHAYVLNDVYRVQATPPAELDLEPVRRHLNACGFPDALDADGSHSR</sequence>
<dbReference type="InterPro" id="IPR044918">
    <property type="entry name" value="DUF3349_helical"/>
</dbReference>
<dbReference type="Gene3D" id="1.10.150.430">
    <property type="entry name" value="DUF3349, helical bundle"/>
    <property type="match status" value="1"/>
</dbReference>
<proteinExistence type="predicted"/>
<name>A0ABW1ZLZ9_9DEIO</name>
<dbReference type="Pfam" id="PF11829">
    <property type="entry name" value="DUF3349"/>
    <property type="match status" value="1"/>
</dbReference>
<protein>
    <submittedName>
        <fullName evidence="1">DUF3349 domain-containing protein</fullName>
    </submittedName>
</protein>
<comment type="caution">
    <text evidence="1">The sequence shown here is derived from an EMBL/GenBank/DDBJ whole genome shotgun (WGS) entry which is preliminary data.</text>
</comment>
<dbReference type="InterPro" id="IPR021784">
    <property type="entry name" value="DUF3349"/>
</dbReference>
<evidence type="ECO:0000313" key="1">
    <source>
        <dbReference type="EMBL" id="MFC6661412.1"/>
    </source>
</evidence>
<dbReference type="Proteomes" id="UP001596317">
    <property type="component" value="Unassembled WGS sequence"/>
</dbReference>
<dbReference type="EMBL" id="JBHSWB010000001">
    <property type="protein sequence ID" value="MFC6661412.1"/>
    <property type="molecule type" value="Genomic_DNA"/>
</dbReference>
<organism evidence="1 2">
    <name type="scientific">Deinococcus multiflagellatus</name>
    <dbReference type="NCBI Taxonomy" id="1656887"/>
    <lineage>
        <taxon>Bacteria</taxon>
        <taxon>Thermotogati</taxon>
        <taxon>Deinococcota</taxon>
        <taxon>Deinococci</taxon>
        <taxon>Deinococcales</taxon>
        <taxon>Deinococcaceae</taxon>
        <taxon>Deinococcus</taxon>
    </lineage>
</organism>
<keyword evidence="2" id="KW-1185">Reference proteome</keyword>
<gene>
    <name evidence="1" type="ORF">ACFP90_14460</name>
</gene>
<evidence type="ECO:0000313" key="2">
    <source>
        <dbReference type="Proteomes" id="UP001596317"/>
    </source>
</evidence>